<evidence type="ECO:0000313" key="1">
    <source>
        <dbReference type="EMBL" id="GAA4326873.1"/>
    </source>
</evidence>
<proteinExistence type="predicted"/>
<dbReference type="Proteomes" id="UP001501671">
    <property type="component" value="Unassembled WGS sequence"/>
</dbReference>
<protein>
    <recommendedName>
        <fullName evidence="3">Lipoprotein</fullName>
    </recommendedName>
</protein>
<dbReference type="EMBL" id="BAABFO010000004">
    <property type="protein sequence ID" value="GAA4326873.1"/>
    <property type="molecule type" value="Genomic_DNA"/>
</dbReference>
<accession>A0ABP8GM71</accession>
<evidence type="ECO:0000313" key="2">
    <source>
        <dbReference type="Proteomes" id="UP001501671"/>
    </source>
</evidence>
<gene>
    <name evidence="1" type="ORF">GCM10023144_10850</name>
</gene>
<reference evidence="2" key="1">
    <citation type="journal article" date="2019" name="Int. J. Syst. Evol. Microbiol.">
        <title>The Global Catalogue of Microorganisms (GCM) 10K type strain sequencing project: providing services to taxonomists for standard genome sequencing and annotation.</title>
        <authorList>
            <consortium name="The Broad Institute Genomics Platform"/>
            <consortium name="The Broad Institute Genome Sequencing Center for Infectious Disease"/>
            <person name="Wu L."/>
            <person name="Ma J."/>
        </authorList>
    </citation>
    <scope>NUCLEOTIDE SEQUENCE [LARGE SCALE GENOMIC DNA]</scope>
    <source>
        <strain evidence="2">JCM 17666</strain>
    </source>
</reference>
<organism evidence="1 2">
    <name type="scientific">Pigmentiphaga soli</name>
    <dbReference type="NCBI Taxonomy" id="1007095"/>
    <lineage>
        <taxon>Bacteria</taxon>
        <taxon>Pseudomonadati</taxon>
        <taxon>Pseudomonadota</taxon>
        <taxon>Betaproteobacteria</taxon>
        <taxon>Burkholderiales</taxon>
        <taxon>Alcaligenaceae</taxon>
        <taxon>Pigmentiphaga</taxon>
    </lineage>
</organism>
<name>A0ABP8GM71_9BURK</name>
<keyword evidence="2" id="KW-1185">Reference proteome</keyword>
<comment type="caution">
    <text evidence="1">The sequence shown here is derived from an EMBL/GenBank/DDBJ whole genome shotgun (WGS) entry which is preliminary data.</text>
</comment>
<sequence>MNMDIGLPGRSPVGKWLSMAAAACVLAALGACGGDDDGGGSSSPPPGSPPAAVAAKLDVDTYARDQNGATAVYDNGKGGEVAVWTDPSTDMITQATYADGSGAKARAFFGPAGEIQRVVDEASGAFLTVTPVNNDRTDYNLYDQNGAWQSGWAVTKSASDYAAARILGSSAVAGEQMSGDLVGPLTASFSLITAGNSGLDGAVPLPSAPLMLDGTATVTLRAGVFERMLAMIVPAAHAQSAPSAVSQLAGNALIGFMGGAALSGGQGDAGARLMAAALVGLGAYQVWQGLAGTDPDSLGSLSDAAERLLGAALDAMRNGDVAVATLLADMANVLQNGAGGLPALTDLLDNLNRTINQAVSALVRLPADSWTAITAPPPAVATSLNGLMVDNSGTSYTMTGTYQPGDRSLSFTGVAGSTTVNGSTTVDGNDQFSGNYTVMAGGNSNSGSFSGGVRALGACQTQQASGGQGTFSKVYALGKESGTFDVSYDMYSIPDGMDIRAVDGTLIFTTNGLVSGVSSQAVDYAGGQFVFVTLYAPNSGTAWDYSIGCPQ</sequence>
<evidence type="ECO:0008006" key="3">
    <source>
        <dbReference type="Google" id="ProtNLM"/>
    </source>
</evidence>